<gene>
    <name evidence="3" type="ORF">HF577_26780</name>
</gene>
<accession>A0ABX1RNA0</accession>
<dbReference type="PANTHER" id="PTHR14969:SF13">
    <property type="entry name" value="AT30094P"/>
    <property type="match status" value="1"/>
</dbReference>
<feature type="transmembrane region" description="Helical" evidence="1">
    <location>
        <begin position="56"/>
        <end position="85"/>
    </location>
</feature>
<dbReference type="Proteomes" id="UP001296706">
    <property type="component" value="Unassembled WGS sequence"/>
</dbReference>
<dbReference type="EMBL" id="JAAXKY010000110">
    <property type="protein sequence ID" value="NMH80681.1"/>
    <property type="molecule type" value="Genomic_DNA"/>
</dbReference>
<sequence>VAPGRPATRPGLGALVAVLLSFAAAAGLYASFVGSGPALADGALLQDSLEIRSGGLTGLAVVVTNVGNTTSMAVLAVAVGAWCWYAGRRADAVLAIGAMAGGAALFRTLKEVLDRPRPPAALRLVEATNESLPSGHATMSIVVIGTVVVLAWARRAATTRAALVSVAVVWVGAVGATRIYLGVHWFSDVVAGWLVGAAWLALCVALWSWWRTRHPEPALVE</sequence>
<dbReference type="InterPro" id="IPR036938">
    <property type="entry name" value="PAP2/HPO_sf"/>
</dbReference>
<feature type="domain" description="Phosphatidic acid phosphatase type 2/haloperoxidase" evidence="2">
    <location>
        <begin position="93"/>
        <end position="204"/>
    </location>
</feature>
<dbReference type="Gene3D" id="1.20.144.10">
    <property type="entry name" value="Phosphatidic acid phosphatase type 2/haloperoxidase"/>
    <property type="match status" value="1"/>
</dbReference>
<feature type="transmembrane region" description="Helical" evidence="1">
    <location>
        <begin position="92"/>
        <end position="109"/>
    </location>
</feature>
<evidence type="ECO:0000313" key="4">
    <source>
        <dbReference type="Proteomes" id="UP001296706"/>
    </source>
</evidence>
<feature type="transmembrane region" description="Helical" evidence="1">
    <location>
        <begin position="134"/>
        <end position="153"/>
    </location>
</feature>
<proteinExistence type="predicted"/>
<dbReference type="PANTHER" id="PTHR14969">
    <property type="entry name" value="SPHINGOSINE-1-PHOSPHATE PHOSPHOHYDROLASE"/>
    <property type="match status" value="1"/>
</dbReference>
<dbReference type="CDD" id="cd03392">
    <property type="entry name" value="PAP2_like_2"/>
    <property type="match status" value="1"/>
</dbReference>
<keyword evidence="1" id="KW-1133">Transmembrane helix</keyword>
<reference evidence="3 4" key="1">
    <citation type="submission" date="2020-04" db="EMBL/GenBank/DDBJ databases">
        <authorList>
            <person name="Klaysubun C."/>
            <person name="Duangmal K."/>
            <person name="Lipun K."/>
        </authorList>
    </citation>
    <scope>NUCLEOTIDE SEQUENCE [LARGE SCALE GENOMIC DNA]</scope>
    <source>
        <strain evidence="3 4">JCM 11839</strain>
    </source>
</reference>
<dbReference type="SUPFAM" id="SSF48317">
    <property type="entry name" value="Acid phosphatase/Vanadium-dependent haloperoxidase"/>
    <property type="match status" value="1"/>
</dbReference>
<protein>
    <submittedName>
        <fullName evidence="3">Phosphatase PAP2 family protein</fullName>
    </submittedName>
</protein>
<feature type="transmembrane region" description="Helical" evidence="1">
    <location>
        <begin position="162"/>
        <end position="183"/>
    </location>
</feature>
<dbReference type="Pfam" id="PF01569">
    <property type="entry name" value="PAP2"/>
    <property type="match status" value="1"/>
</dbReference>
<name>A0ABX1RNA0_9PSEU</name>
<dbReference type="RefSeq" id="WP_169398727.1">
    <property type="nucleotide sequence ID" value="NZ_JAAXKY010000110.1"/>
</dbReference>
<evidence type="ECO:0000313" key="3">
    <source>
        <dbReference type="EMBL" id="NMH80681.1"/>
    </source>
</evidence>
<keyword evidence="4" id="KW-1185">Reference proteome</keyword>
<keyword evidence="1" id="KW-0812">Transmembrane</keyword>
<dbReference type="SMART" id="SM00014">
    <property type="entry name" value="acidPPc"/>
    <property type="match status" value="1"/>
</dbReference>
<organism evidence="3 4">
    <name type="scientific">Pseudonocardia xinjiangensis</name>
    <dbReference type="NCBI Taxonomy" id="75289"/>
    <lineage>
        <taxon>Bacteria</taxon>
        <taxon>Bacillati</taxon>
        <taxon>Actinomycetota</taxon>
        <taxon>Actinomycetes</taxon>
        <taxon>Pseudonocardiales</taxon>
        <taxon>Pseudonocardiaceae</taxon>
        <taxon>Pseudonocardia</taxon>
    </lineage>
</organism>
<comment type="caution">
    <text evidence="3">The sequence shown here is derived from an EMBL/GenBank/DDBJ whole genome shotgun (WGS) entry which is preliminary data.</text>
</comment>
<feature type="non-terminal residue" evidence="3">
    <location>
        <position position="1"/>
    </location>
</feature>
<feature type="transmembrane region" description="Helical" evidence="1">
    <location>
        <begin position="189"/>
        <end position="210"/>
    </location>
</feature>
<dbReference type="InterPro" id="IPR000326">
    <property type="entry name" value="PAP2/HPO"/>
</dbReference>
<evidence type="ECO:0000259" key="2">
    <source>
        <dbReference type="SMART" id="SM00014"/>
    </source>
</evidence>
<evidence type="ECO:0000256" key="1">
    <source>
        <dbReference type="SAM" id="Phobius"/>
    </source>
</evidence>
<keyword evidence="1" id="KW-0472">Membrane</keyword>